<feature type="transmembrane region" description="Helical" evidence="5">
    <location>
        <begin position="258"/>
        <end position="277"/>
    </location>
</feature>
<dbReference type="Pfam" id="PF13515">
    <property type="entry name" value="FUSC_2"/>
    <property type="match status" value="1"/>
</dbReference>
<evidence type="ECO:0000256" key="1">
    <source>
        <dbReference type="ARBA" id="ARBA00004141"/>
    </source>
</evidence>
<evidence type="ECO:0000313" key="7">
    <source>
        <dbReference type="EMBL" id="SSA33847.1"/>
    </source>
</evidence>
<protein>
    <submittedName>
        <fullName evidence="7">Fusaric acid resistance protein-like</fullName>
    </submittedName>
</protein>
<evidence type="ECO:0000256" key="2">
    <source>
        <dbReference type="ARBA" id="ARBA00022692"/>
    </source>
</evidence>
<feature type="transmembrane region" description="Helical" evidence="5">
    <location>
        <begin position="164"/>
        <end position="197"/>
    </location>
</feature>
<feature type="transmembrane region" description="Helical" evidence="5">
    <location>
        <begin position="283"/>
        <end position="301"/>
    </location>
</feature>
<feature type="transmembrane region" description="Helical" evidence="5">
    <location>
        <begin position="233"/>
        <end position="251"/>
    </location>
</feature>
<reference evidence="8" key="1">
    <citation type="submission" date="2016-10" db="EMBL/GenBank/DDBJ databases">
        <authorList>
            <person name="Varghese N."/>
            <person name="Submissions S."/>
        </authorList>
    </citation>
    <scope>NUCLEOTIDE SEQUENCE [LARGE SCALE GENOMIC DNA]</scope>
    <source>
        <strain evidence="8">DSM 22951</strain>
    </source>
</reference>
<dbReference type="GO" id="GO:0016020">
    <property type="term" value="C:membrane"/>
    <property type="evidence" value="ECO:0007669"/>
    <property type="project" value="UniProtKB-SubCell"/>
</dbReference>
<gene>
    <name evidence="7" type="ORF">SAMN04489750_1144</name>
</gene>
<dbReference type="InterPro" id="IPR049453">
    <property type="entry name" value="Memb_transporter_dom"/>
</dbReference>
<dbReference type="RefSeq" id="WP_109684487.1">
    <property type="nucleotide sequence ID" value="NZ_QGDN01000001.1"/>
</dbReference>
<keyword evidence="3 5" id="KW-1133">Transmembrane helix</keyword>
<evidence type="ECO:0000313" key="8">
    <source>
        <dbReference type="Proteomes" id="UP000250028"/>
    </source>
</evidence>
<feature type="transmembrane region" description="Helical" evidence="5">
    <location>
        <begin position="124"/>
        <end position="144"/>
    </location>
</feature>
<evidence type="ECO:0000256" key="5">
    <source>
        <dbReference type="SAM" id="Phobius"/>
    </source>
</evidence>
<evidence type="ECO:0000259" key="6">
    <source>
        <dbReference type="Pfam" id="PF13515"/>
    </source>
</evidence>
<comment type="subcellular location">
    <subcellularLocation>
        <location evidence="1">Membrane</location>
        <topology evidence="1">Multi-pass membrane protein</topology>
    </subcellularLocation>
</comment>
<name>A0A2Y8ZVD3_9MICO</name>
<keyword evidence="4 5" id="KW-0472">Membrane</keyword>
<keyword evidence="2 5" id="KW-0812">Transmembrane</keyword>
<sequence>MVLAYAGLAAVALSPWPQLIGLAVLGINPVWSAIGADARQLWSLIGVIAMTAALAVATSATGRWQLLLGVLLTCALAAYSARLVRLGIHQAGAFTLMLAAYVMVDPGRAIDGIAATMPLWRLMLLIALVPGGCALWATVVTRLLGRGNLPTPRPVVADLPYGPLLGGLASVFLAICLIWFPGTEVWWVVLTLVCILRPTRAETATRERYRVYGTLLGGIGAGLIGWLVPHQPVWIVLGAIAIAVGTAINLNGGPYWKWSTLVTFAVVMLTFTPQTVLDGDLTRVAATLVGVSLTVGAMVFVDRCWPSLRH</sequence>
<keyword evidence="8" id="KW-1185">Reference proteome</keyword>
<dbReference type="AlphaFoldDB" id="A0A2Y8ZVD3"/>
<evidence type="ECO:0000256" key="3">
    <source>
        <dbReference type="ARBA" id="ARBA00022989"/>
    </source>
</evidence>
<accession>A0A2Y8ZVD3</accession>
<organism evidence="7 8">
    <name type="scientific">Branchiibius hedensis</name>
    <dbReference type="NCBI Taxonomy" id="672460"/>
    <lineage>
        <taxon>Bacteria</taxon>
        <taxon>Bacillati</taxon>
        <taxon>Actinomycetota</taxon>
        <taxon>Actinomycetes</taxon>
        <taxon>Micrococcales</taxon>
        <taxon>Dermacoccaceae</taxon>
        <taxon>Branchiibius</taxon>
    </lineage>
</organism>
<dbReference type="EMBL" id="UESZ01000001">
    <property type="protein sequence ID" value="SSA33847.1"/>
    <property type="molecule type" value="Genomic_DNA"/>
</dbReference>
<evidence type="ECO:0000256" key="4">
    <source>
        <dbReference type="ARBA" id="ARBA00023136"/>
    </source>
</evidence>
<feature type="transmembrane region" description="Helical" evidence="5">
    <location>
        <begin position="209"/>
        <end position="227"/>
    </location>
</feature>
<feature type="transmembrane region" description="Helical" evidence="5">
    <location>
        <begin position="64"/>
        <end position="81"/>
    </location>
</feature>
<feature type="domain" description="Integral membrane bound transporter" evidence="6">
    <location>
        <begin position="179"/>
        <end position="293"/>
    </location>
</feature>
<feature type="transmembrane region" description="Helical" evidence="5">
    <location>
        <begin position="41"/>
        <end position="57"/>
    </location>
</feature>
<proteinExistence type="predicted"/>
<dbReference type="Proteomes" id="UP000250028">
    <property type="component" value="Unassembled WGS sequence"/>
</dbReference>